<evidence type="ECO:0000313" key="2">
    <source>
        <dbReference type="EMBL" id="MDP9842943.1"/>
    </source>
</evidence>
<evidence type="ECO:0000313" key="3">
    <source>
        <dbReference type="Proteomes" id="UP001225356"/>
    </source>
</evidence>
<feature type="chain" id="PRO_5045330408" description="Peptidase inhibitor family I36" evidence="1">
    <location>
        <begin position="33"/>
        <end position="143"/>
    </location>
</feature>
<evidence type="ECO:0008006" key="4">
    <source>
        <dbReference type="Google" id="ProtNLM"/>
    </source>
</evidence>
<keyword evidence="3" id="KW-1185">Reference proteome</keyword>
<comment type="caution">
    <text evidence="2">The sequence shown here is derived from an EMBL/GenBank/DDBJ whole genome shotgun (WGS) entry which is preliminary data.</text>
</comment>
<reference evidence="2 3" key="1">
    <citation type="submission" date="2023-07" db="EMBL/GenBank/DDBJ databases">
        <title>Sequencing the genomes of 1000 actinobacteria strains.</title>
        <authorList>
            <person name="Klenk H.-P."/>
        </authorList>
    </citation>
    <scope>NUCLEOTIDE SEQUENCE [LARGE SCALE GENOMIC DNA]</scope>
    <source>
        <strain evidence="2 3">DSM 46740</strain>
    </source>
</reference>
<protein>
    <recommendedName>
        <fullName evidence="4">Peptidase inhibitor family I36</fullName>
    </recommendedName>
</protein>
<feature type="signal peptide" evidence="1">
    <location>
        <begin position="1"/>
        <end position="32"/>
    </location>
</feature>
<proteinExistence type="predicted"/>
<name>A0ABT9Q9D9_9ACTN</name>
<accession>A0ABT9Q9D9</accession>
<dbReference type="RefSeq" id="WP_307556812.1">
    <property type="nucleotide sequence ID" value="NZ_JAUSQU010000001.1"/>
</dbReference>
<sequence length="143" mass="15187">MPGSVRRKLGALAFTVLLGISAPLIGAAPAQADVPGDVPKVAAAGAWGCTYPYVCLYDVNHVMLERYQVVTSGFQNITRSGIFYYVNTRNDDVAYIRNVEGGVGCMPAGNPNAVYASTSSERVNGVRIDSSSSCSGYVLPRIY</sequence>
<dbReference type="EMBL" id="JAUSQU010000001">
    <property type="protein sequence ID" value="MDP9842943.1"/>
    <property type="molecule type" value="Genomic_DNA"/>
</dbReference>
<evidence type="ECO:0000256" key="1">
    <source>
        <dbReference type="SAM" id="SignalP"/>
    </source>
</evidence>
<gene>
    <name evidence="2" type="ORF">J2853_002154</name>
</gene>
<dbReference type="Proteomes" id="UP001225356">
    <property type="component" value="Unassembled WGS sequence"/>
</dbReference>
<keyword evidence="1" id="KW-0732">Signal</keyword>
<organism evidence="2 3">
    <name type="scientific">Streptosporangium lutulentum</name>
    <dbReference type="NCBI Taxonomy" id="1461250"/>
    <lineage>
        <taxon>Bacteria</taxon>
        <taxon>Bacillati</taxon>
        <taxon>Actinomycetota</taxon>
        <taxon>Actinomycetes</taxon>
        <taxon>Streptosporangiales</taxon>
        <taxon>Streptosporangiaceae</taxon>
        <taxon>Streptosporangium</taxon>
    </lineage>
</organism>